<dbReference type="RefSeq" id="WP_211853763.1">
    <property type="nucleotide sequence ID" value="NZ_JAAGBB010000020.1"/>
</dbReference>
<dbReference type="Proteomes" id="UP001196870">
    <property type="component" value="Unassembled WGS sequence"/>
</dbReference>
<evidence type="ECO:0000313" key="2">
    <source>
        <dbReference type="Proteomes" id="UP001196870"/>
    </source>
</evidence>
<evidence type="ECO:0000313" key="1">
    <source>
        <dbReference type="EMBL" id="MBR0666089.1"/>
    </source>
</evidence>
<dbReference type="EMBL" id="JAAGBB010000020">
    <property type="protein sequence ID" value="MBR0666089.1"/>
    <property type="molecule type" value="Genomic_DNA"/>
</dbReference>
<sequence length="322" mass="33848">MGPADLRLLERYAAEVTVPPRCADRGVCAAFTTPALFGTRLRPAGKGEVELLIPNPSGRAGWLVVPWAAVMDAFSPTIADRMLVAGLGAEEILPETMTAAALRVAGAGLAGRAALRAAQAYVTGMRSLDAFTTAQLEQRARGAGELLPLFRDCGIGGGGAPLARRAGRLLEFAQMLSHWRQTCPFDEDRNRAALLAARAVAVAEAASALIAAMHALAADLPAILAVWRTNGIALLAFAQRAGWVLDGWELIACLWRAAAGDAQLQALRRIYALAPPAAAEALAWPGCAALGGIPEPRTPQNALRTIDTRLCEAALCDWLHAP</sequence>
<keyword evidence="2" id="KW-1185">Reference proteome</keyword>
<accession>A0ABS5F0K8</accession>
<comment type="caution">
    <text evidence="1">The sequence shown here is derived from an EMBL/GenBank/DDBJ whole genome shotgun (WGS) entry which is preliminary data.</text>
</comment>
<organism evidence="1 2">
    <name type="scientific">Plastoroseomonas hellenica</name>
    <dbReference type="NCBI Taxonomy" id="2687306"/>
    <lineage>
        <taxon>Bacteria</taxon>
        <taxon>Pseudomonadati</taxon>
        <taxon>Pseudomonadota</taxon>
        <taxon>Alphaproteobacteria</taxon>
        <taxon>Acetobacterales</taxon>
        <taxon>Acetobacteraceae</taxon>
        <taxon>Plastoroseomonas</taxon>
    </lineage>
</organism>
<name>A0ABS5F0K8_9PROT</name>
<proteinExistence type="predicted"/>
<reference evidence="2" key="1">
    <citation type="journal article" date="2021" name="Syst. Appl. Microbiol.">
        <title>Roseomonas hellenica sp. nov., isolated from roots of wild-growing Alkanna tinctoria.</title>
        <authorList>
            <person name="Rat A."/>
            <person name="Naranjo H.D."/>
            <person name="Lebbe L."/>
            <person name="Cnockaert M."/>
            <person name="Krigas N."/>
            <person name="Grigoriadou K."/>
            <person name="Maloupa E."/>
            <person name="Willems A."/>
        </authorList>
    </citation>
    <scope>NUCLEOTIDE SEQUENCE [LARGE SCALE GENOMIC DNA]</scope>
    <source>
        <strain evidence="2">LMG 31523</strain>
    </source>
</reference>
<protein>
    <submittedName>
        <fullName evidence="1">Uncharacterized protein</fullName>
    </submittedName>
</protein>
<gene>
    <name evidence="1" type="ORF">GXW71_17145</name>
</gene>